<reference evidence="3 4" key="1">
    <citation type="submission" date="2016-07" db="EMBL/GenBank/DDBJ databases">
        <title>Pervasive Adenine N6-methylation of Active Genes in Fungi.</title>
        <authorList>
            <consortium name="DOE Joint Genome Institute"/>
            <person name="Mondo S.J."/>
            <person name="Dannebaum R.O."/>
            <person name="Kuo R.C."/>
            <person name="Labutti K."/>
            <person name="Haridas S."/>
            <person name="Kuo A."/>
            <person name="Salamov A."/>
            <person name="Ahrendt S.R."/>
            <person name="Lipzen A."/>
            <person name="Sullivan W."/>
            <person name="Andreopoulos W.B."/>
            <person name="Clum A."/>
            <person name="Lindquist E."/>
            <person name="Daum C."/>
            <person name="Ramamoorthy G.K."/>
            <person name="Gryganskyi A."/>
            <person name="Culley D."/>
            <person name="Magnuson J.K."/>
            <person name="James T.Y."/>
            <person name="O'Malley M.A."/>
            <person name="Stajich J.E."/>
            <person name="Spatafora J.W."/>
            <person name="Visel A."/>
            <person name="Grigoriev I.V."/>
        </authorList>
    </citation>
    <scope>NUCLEOTIDE SEQUENCE [LARGE SCALE GENOMIC DNA]</scope>
    <source>
        <strain evidence="3 4">12-1054</strain>
    </source>
</reference>
<dbReference type="AlphaFoldDB" id="A0A1Y2FSI9"/>
<dbReference type="GO" id="GO:0004364">
    <property type="term" value="F:glutathione transferase activity"/>
    <property type="evidence" value="ECO:0007669"/>
    <property type="project" value="TreeGrafter"/>
</dbReference>
<sequence>MVLVVVVNLNALELATSQNWPLETSDHSNKFEPQEAVMPDRSFDLWYWPNIPGRGEFIRVLFECSRIKGIHYTDKARLDGNADMDCLLPYFSHEAHELGPSSAELAGPFFAPPAIHDLEHDFWLSQTGNIVSYLAPIVNLVPNATYSVDMTPDKAARIQASVASRFSTLHDFSVEAHDSHHPIAMMSYYEEQRPQALLRAADFKKNRIPKFLGFIERCIEKNKQLWAQEKEKYPVYAEPLVGLDDEEADGAWFAYPRLTYADLALGFVMEGMQFAYPRCMGKLMPNYPLLRECLERINKLEALQAYKKSDRRPPLGDGLFRYYPEMDDEK</sequence>
<dbReference type="GO" id="GO:0006749">
    <property type="term" value="P:glutathione metabolic process"/>
    <property type="evidence" value="ECO:0007669"/>
    <property type="project" value="TreeGrafter"/>
</dbReference>
<dbReference type="OrthoDB" id="414243at2759"/>
<evidence type="ECO:0000259" key="2">
    <source>
        <dbReference type="PROSITE" id="PS50405"/>
    </source>
</evidence>
<dbReference type="PANTHER" id="PTHR11571">
    <property type="entry name" value="GLUTATHIONE S-TRANSFERASE"/>
    <property type="match status" value="1"/>
</dbReference>
<feature type="signal peptide" evidence="1">
    <location>
        <begin position="1"/>
        <end position="17"/>
    </location>
</feature>
<dbReference type="EMBL" id="MCFI01000002">
    <property type="protein sequence ID" value="ORY86972.1"/>
    <property type="molecule type" value="Genomic_DNA"/>
</dbReference>
<keyword evidence="4" id="KW-1185">Reference proteome</keyword>
<evidence type="ECO:0000256" key="1">
    <source>
        <dbReference type="SAM" id="SignalP"/>
    </source>
</evidence>
<dbReference type="InterPro" id="IPR036249">
    <property type="entry name" value="Thioredoxin-like_sf"/>
</dbReference>
<accession>A0A1Y2FSI9</accession>
<name>A0A1Y2FSI9_PROLT</name>
<organism evidence="3 4">
    <name type="scientific">Protomyces lactucae-debilis</name>
    <dbReference type="NCBI Taxonomy" id="2754530"/>
    <lineage>
        <taxon>Eukaryota</taxon>
        <taxon>Fungi</taxon>
        <taxon>Dikarya</taxon>
        <taxon>Ascomycota</taxon>
        <taxon>Taphrinomycotina</taxon>
        <taxon>Taphrinomycetes</taxon>
        <taxon>Taphrinales</taxon>
        <taxon>Protomycetaceae</taxon>
        <taxon>Protomyces</taxon>
    </lineage>
</organism>
<dbReference type="SUPFAM" id="SSF47616">
    <property type="entry name" value="GST C-terminal domain-like"/>
    <property type="match status" value="1"/>
</dbReference>
<dbReference type="InterPro" id="IPR010987">
    <property type="entry name" value="Glutathione-S-Trfase_C-like"/>
</dbReference>
<dbReference type="PROSITE" id="PS50405">
    <property type="entry name" value="GST_CTER"/>
    <property type="match status" value="1"/>
</dbReference>
<dbReference type="GeneID" id="63786947"/>
<dbReference type="InterPro" id="IPR050213">
    <property type="entry name" value="GST_superfamily"/>
</dbReference>
<dbReference type="PANTHER" id="PTHR11571:SF263">
    <property type="entry name" value="GLUTATHIONE S-TRANSFERASE"/>
    <property type="match status" value="1"/>
</dbReference>
<dbReference type="Pfam" id="PF14497">
    <property type="entry name" value="GST_C_3"/>
    <property type="match status" value="1"/>
</dbReference>
<dbReference type="InterPro" id="IPR036282">
    <property type="entry name" value="Glutathione-S-Trfase_C_sf"/>
</dbReference>
<dbReference type="RefSeq" id="XP_040727828.1">
    <property type="nucleotide sequence ID" value="XM_040870348.1"/>
</dbReference>
<proteinExistence type="predicted"/>
<protein>
    <recommendedName>
        <fullName evidence="2">GST C-terminal domain-containing protein</fullName>
    </recommendedName>
</protein>
<dbReference type="Gene3D" id="3.40.30.10">
    <property type="entry name" value="Glutaredoxin"/>
    <property type="match status" value="1"/>
</dbReference>
<comment type="caution">
    <text evidence="3">The sequence shown here is derived from an EMBL/GenBank/DDBJ whole genome shotgun (WGS) entry which is preliminary data.</text>
</comment>
<dbReference type="Gene3D" id="1.20.1050.10">
    <property type="match status" value="1"/>
</dbReference>
<dbReference type="Proteomes" id="UP000193685">
    <property type="component" value="Unassembled WGS sequence"/>
</dbReference>
<feature type="domain" description="GST C-terminal" evidence="2">
    <location>
        <begin position="151"/>
        <end position="315"/>
    </location>
</feature>
<dbReference type="SUPFAM" id="SSF52833">
    <property type="entry name" value="Thioredoxin-like"/>
    <property type="match status" value="1"/>
</dbReference>
<dbReference type="InterPro" id="IPR004046">
    <property type="entry name" value="GST_C"/>
</dbReference>
<dbReference type="OMA" id="LWVHQLQ"/>
<evidence type="ECO:0000313" key="4">
    <source>
        <dbReference type="Proteomes" id="UP000193685"/>
    </source>
</evidence>
<gene>
    <name evidence="3" type="ORF">BCR37DRAFT_385415</name>
</gene>
<evidence type="ECO:0000313" key="3">
    <source>
        <dbReference type="EMBL" id="ORY86972.1"/>
    </source>
</evidence>
<feature type="chain" id="PRO_5011002867" description="GST C-terminal domain-containing protein" evidence="1">
    <location>
        <begin position="18"/>
        <end position="330"/>
    </location>
</feature>
<keyword evidence="1" id="KW-0732">Signal</keyword>
<dbReference type="STRING" id="56484.A0A1Y2FSI9"/>